<sequence length="152" mass="17995">MSEGQNHVLDFMILYERYQKLKPGPQAELKRVAQPDDLLEIPAFYRLLHDARAGKDMQRLVYCLPLITHQESGDSLGKALAKAEINEKRLFMVIRSEEPNDLIQLRRLLKQSDKPKVDWIKMAKTIWNWNRPDLRVKQKLLEDFFLNQHTKK</sequence>
<keyword evidence="2" id="KW-1185">Reference proteome</keyword>
<reference evidence="1 2" key="1">
    <citation type="submission" date="2016-03" db="EMBL/GenBank/DDBJ databases">
        <authorList>
            <person name="Ploux O."/>
        </authorList>
    </citation>
    <scope>NUCLEOTIDE SEQUENCE [LARGE SCALE GENOMIC DNA]</scope>
    <source>
        <strain evidence="1 2">R-45370</strain>
    </source>
</reference>
<dbReference type="InterPro" id="IPR038287">
    <property type="entry name" value="Cse2_sf"/>
</dbReference>
<dbReference type="STRING" id="980561.A1359_02800"/>
<evidence type="ECO:0000313" key="1">
    <source>
        <dbReference type="EMBL" id="OAI20658.1"/>
    </source>
</evidence>
<dbReference type="Proteomes" id="UP000078476">
    <property type="component" value="Unassembled WGS sequence"/>
</dbReference>
<protein>
    <submittedName>
        <fullName evidence="1">Type I-E CRISPR-associated protein Cse2/CasB</fullName>
    </submittedName>
</protein>
<dbReference type="RefSeq" id="WP_066977477.1">
    <property type="nucleotide sequence ID" value="NZ_LUUI01000033.1"/>
</dbReference>
<dbReference type="NCBIfam" id="TIGR02548">
    <property type="entry name" value="casB_cse2"/>
    <property type="match status" value="1"/>
</dbReference>
<evidence type="ECO:0000313" key="2">
    <source>
        <dbReference type="Proteomes" id="UP000078476"/>
    </source>
</evidence>
<accession>A0A177NRG5</accession>
<dbReference type="OrthoDB" id="5767307at2"/>
<dbReference type="AlphaFoldDB" id="A0A177NRG5"/>
<proteinExistence type="predicted"/>
<name>A0A177NRG5_9GAMM</name>
<dbReference type="EMBL" id="LUUI01000033">
    <property type="protein sequence ID" value="OAI20658.1"/>
    <property type="molecule type" value="Genomic_DNA"/>
</dbReference>
<organism evidence="1 2">
    <name type="scientific">Methylomonas lenta</name>
    <dbReference type="NCBI Taxonomy" id="980561"/>
    <lineage>
        <taxon>Bacteria</taxon>
        <taxon>Pseudomonadati</taxon>
        <taxon>Pseudomonadota</taxon>
        <taxon>Gammaproteobacteria</taxon>
        <taxon>Methylococcales</taxon>
        <taxon>Methylococcaceae</taxon>
        <taxon>Methylomonas</taxon>
    </lineage>
</organism>
<gene>
    <name evidence="1" type="ORF">A1359_02800</name>
</gene>
<dbReference type="Gene3D" id="1.10.520.40">
    <property type="entry name" value="CRISPR-associated protein Cse2"/>
    <property type="match status" value="1"/>
</dbReference>
<dbReference type="Pfam" id="PF09485">
    <property type="entry name" value="CRISPR_Cse2"/>
    <property type="match status" value="1"/>
</dbReference>
<dbReference type="InterPro" id="IPR013382">
    <property type="entry name" value="CRISPR-assoc_prot_Cse2"/>
</dbReference>
<comment type="caution">
    <text evidence="1">The sequence shown here is derived from an EMBL/GenBank/DDBJ whole genome shotgun (WGS) entry which is preliminary data.</text>
</comment>